<comment type="caution">
    <text evidence="2">The sequence shown here is derived from an EMBL/GenBank/DDBJ whole genome shotgun (WGS) entry which is preliminary data.</text>
</comment>
<dbReference type="EMBL" id="PZKF01000078">
    <property type="protein sequence ID" value="PTE13481.1"/>
    <property type="molecule type" value="Genomic_DNA"/>
</dbReference>
<name>A0A2T4J6F9_9RHOB</name>
<dbReference type="RefSeq" id="WP_107326240.1">
    <property type="nucleotide sequence ID" value="NZ_NHSP01000035.1"/>
</dbReference>
<feature type="transmembrane region" description="Helical" evidence="1">
    <location>
        <begin position="70"/>
        <end position="88"/>
    </location>
</feature>
<feature type="transmembrane region" description="Helical" evidence="1">
    <location>
        <begin position="100"/>
        <end position="119"/>
    </location>
</feature>
<accession>A0A2T4J6F9</accession>
<dbReference type="OrthoDB" id="1122739at2"/>
<dbReference type="Proteomes" id="UP000241899">
    <property type="component" value="Unassembled WGS sequence"/>
</dbReference>
<reference evidence="2 3" key="1">
    <citation type="submission" date="2018-03" db="EMBL/GenBank/DDBJ databases">
        <title>Rhodobacter veldkampii.</title>
        <authorList>
            <person name="Meyer T.E."/>
            <person name="Miller S."/>
            <person name="Lodha T."/>
            <person name="Gandham S."/>
            <person name="Chintalapati S."/>
            <person name="Chintalapati V.R."/>
        </authorList>
    </citation>
    <scope>NUCLEOTIDE SEQUENCE [LARGE SCALE GENOMIC DNA]</scope>
    <source>
        <strain evidence="2 3">DSM 11550</strain>
    </source>
</reference>
<sequence length="126" mass="13308">MPARRKPLTAVAVVAIVFGLLTIVSGGRALFGGADMGAVVPFVLWFNFLAGFAYIIAGLGLWFRTGWAPGLAIAITLATGAIFAVFLLEVWHGTAYEARTMGAMALRLAIWVVISVVAAREKASRA</sequence>
<proteinExistence type="predicted"/>
<keyword evidence="1" id="KW-1133">Transmembrane helix</keyword>
<evidence type="ECO:0000313" key="3">
    <source>
        <dbReference type="Proteomes" id="UP000241899"/>
    </source>
</evidence>
<keyword evidence="3" id="KW-1185">Reference proteome</keyword>
<evidence type="ECO:0000256" key="1">
    <source>
        <dbReference type="SAM" id="Phobius"/>
    </source>
</evidence>
<feature type="transmembrane region" description="Helical" evidence="1">
    <location>
        <begin position="42"/>
        <end position="63"/>
    </location>
</feature>
<organism evidence="2 3">
    <name type="scientific">Phaeovulum veldkampii DSM 11550</name>
    <dbReference type="NCBI Taxonomy" id="1185920"/>
    <lineage>
        <taxon>Bacteria</taxon>
        <taxon>Pseudomonadati</taxon>
        <taxon>Pseudomonadota</taxon>
        <taxon>Alphaproteobacteria</taxon>
        <taxon>Rhodobacterales</taxon>
        <taxon>Paracoccaceae</taxon>
        <taxon>Phaeovulum</taxon>
    </lineage>
</organism>
<keyword evidence="1" id="KW-0812">Transmembrane</keyword>
<protein>
    <submittedName>
        <fullName evidence="2">Uncharacterized protein</fullName>
    </submittedName>
</protein>
<evidence type="ECO:0000313" key="2">
    <source>
        <dbReference type="EMBL" id="PTE13481.1"/>
    </source>
</evidence>
<keyword evidence="1" id="KW-0472">Membrane</keyword>
<gene>
    <name evidence="2" type="ORF">C5F46_15625</name>
</gene>
<dbReference type="AlphaFoldDB" id="A0A2T4J6F9"/>